<accession>A0ABS3KLN3</accession>
<name>A0ABS3KLN3_9PROT</name>
<gene>
    <name evidence="1" type="ORF">IAI61_04930</name>
</gene>
<protein>
    <submittedName>
        <fullName evidence="1">Uncharacterized protein</fullName>
    </submittedName>
</protein>
<keyword evidence="2" id="KW-1185">Reference proteome</keyword>
<evidence type="ECO:0000313" key="2">
    <source>
        <dbReference type="Proteomes" id="UP001518989"/>
    </source>
</evidence>
<comment type="caution">
    <text evidence="1">The sequence shown here is derived from an EMBL/GenBank/DDBJ whole genome shotgun (WGS) entry which is preliminary data.</text>
</comment>
<sequence length="81" mass="8797">MNKPISYAAAAELVEAYAKGEYGSLKSALSVLAAGLRWKEQYDGDDEEPALIADAYALVFPMHKLTFRQLASTMRALSSSP</sequence>
<reference evidence="1 2" key="1">
    <citation type="submission" date="2020-09" db="EMBL/GenBank/DDBJ databases">
        <title>Roseomonas.</title>
        <authorList>
            <person name="Zhu W."/>
        </authorList>
    </citation>
    <scope>NUCLEOTIDE SEQUENCE [LARGE SCALE GENOMIC DNA]</scope>
    <source>
        <strain evidence="1 2">573</strain>
    </source>
</reference>
<dbReference type="RefSeq" id="WP_207415791.1">
    <property type="nucleotide sequence ID" value="NZ_CP061178.1"/>
</dbReference>
<proteinExistence type="predicted"/>
<dbReference type="EMBL" id="JACTNG010000002">
    <property type="protein sequence ID" value="MBO1078364.1"/>
    <property type="molecule type" value="Genomic_DNA"/>
</dbReference>
<dbReference type="Proteomes" id="UP001518989">
    <property type="component" value="Unassembled WGS sequence"/>
</dbReference>
<evidence type="ECO:0000313" key="1">
    <source>
        <dbReference type="EMBL" id="MBO1078364.1"/>
    </source>
</evidence>
<organism evidence="1 2">
    <name type="scientific">Roseomonas haemaphysalidis</name>
    <dbReference type="NCBI Taxonomy" id="2768162"/>
    <lineage>
        <taxon>Bacteria</taxon>
        <taxon>Pseudomonadati</taxon>
        <taxon>Pseudomonadota</taxon>
        <taxon>Alphaproteobacteria</taxon>
        <taxon>Acetobacterales</taxon>
        <taxon>Roseomonadaceae</taxon>
        <taxon>Roseomonas</taxon>
    </lineage>
</organism>